<organism evidence="2 3">
    <name type="scientific">Sinobaca qinghaiensis</name>
    <dbReference type="NCBI Taxonomy" id="342944"/>
    <lineage>
        <taxon>Bacteria</taxon>
        <taxon>Bacillati</taxon>
        <taxon>Bacillota</taxon>
        <taxon>Bacilli</taxon>
        <taxon>Bacillales</taxon>
        <taxon>Sporolactobacillaceae</taxon>
        <taxon>Sinobaca</taxon>
    </lineage>
</organism>
<comment type="caution">
    <text evidence="2">The sequence shown here is derived from an EMBL/GenBank/DDBJ whole genome shotgun (WGS) entry which is preliminary data.</text>
</comment>
<sequence>MQIDEKNEQQAAKRLGKMFQTQFGKGPESIYVMITPPFVTIHLQGFLAPMEEVLLHQDKQLQLEQLREQMMIKVLPVIQQIVEEETDETVLDMYYDWNFRKNKKCTGMVWIALDVSPKQLDTFSWPKELNQNMFRREIIALSKKVQKEPEETNLFWLSPRLILVERIGIFVEIENALIEQNYGETLKIVKRPLEKNLFAKHVLESLLQQKIHETFVDWHFQKDKGYLLIGLENPKEHRKKREGKPKMD</sequence>
<dbReference type="InterPro" id="IPR018745">
    <property type="entry name" value="MpsC"/>
</dbReference>
<name>A0A419UWP9_9BACL</name>
<dbReference type="Proteomes" id="UP000285120">
    <property type="component" value="Unassembled WGS sequence"/>
</dbReference>
<keyword evidence="3" id="KW-1185">Reference proteome</keyword>
<dbReference type="EMBL" id="RAPK01000011">
    <property type="protein sequence ID" value="RKD69557.1"/>
    <property type="molecule type" value="Genomic_DNA"/>
</dbReference>
<dbReference type="Pfam" id="PF10057">
    <property type="entry name" value="MpsC"/>
    <property type="match status" value="1"/>
</dbReference>
<feature type="domain" description="Na+-translocating membrane potential-generating system MpsC" evidence="1">
    <location>
        <begin position="6"/>
        <end position="106"/>
    </location>
</feature>
<evidence type="ECO:0000259" key="1">
    <source>
        <dbReference type="Pfam" id="PF10057"/>
    </source>
</evidence>
<protein>
    <submittedName>
        <fullName evidence="2">Uncharacterized protein YbcI</fullName>
    </submittedName>
</protein>
<reference evidence="2 3" key="1">
    <citation type="submission" date="2018-09" db="EMBL/GenBank/DDBJ databases">
        <title>Genomic Encyclopedia of Archaeal and Bacterial Type Strains, Phase II (KMG-II): from individual species to whole genera.</title>
        <authorList>
            <person name="Goeker M."/>
        </authorList>
    </citation>
    <scope>NUCLEOTIDE SEQUENCE [LARGE SCALE GENOMIC DNA]</scope>
    <source>
        <strain evidence="2 3">DSM 17008</strain>
    </source>
</reference>
<proteinExistence type="predicted"/>
<dbReference type="RefSeq" id="WP_120194118.1">
    <property type="nucleotide sequence ID" value="NZ_RAPK01000011.1"/>
</dbReference>
<dbReference type="OrthoDB" id="2677857at2"/>
<evidence type="ECO:0000313" key="2">
    <source>
        <dbReference type="EMBL" id="RKD69557.1"/>
    </source>
</evidence>
<accession>A0A419UWP9</accession>
<dbReference type="AlphaFoldDB" id="A0A419UWP9"/>
<gene>
    <name evidence="2" type="ORF">ATL39_2977</name>
</gene>
<evidence type="ECO:0000313" key="3">
    <source>
        <dbReference type="Proteomes" id="UP000285120"/>
    </source>
</evidence>